<name>A0A1I0NP08_9FIRM</name>
<gene>
    <name evidence="12" type="ORF">SAMN05421659_103257</name>
</gene>
<evidence type="ECO:0000313" key="13">
    <source>
        <dbReference type="Proteomes" id="UP000199701"/>
    </source>
</evidence>
<dbReference type="InterPro" id="IPR013529">
    <property type="entry name" value="Glyco_hydro_42_N"/>
</dbReference>
<dbReference type="PANTHER" id="PTHR36447">
    <property type="entry name" value="BETA-GALACTOSIDASE GANA"/>
    <property type="match status" value="1"/>
</dbReference>
<feature type="domain" description="Glycoside hydrolase family 42 N-terminal" evidence="10">
    <location>
        <begin position="9"/>
        <end position="385"/>
    </location>
</feature>
<dbReference type="Gene3D" id="3.20.20.80">
    <property type="entry name" value="Glycosidases"/>
    <property type="match status" value="1"/>
</dbReference>
<dbReference type="GO" id="GO:0004565">
    <property type="term" value="F:beta-galactosidase activity"/>
    <property type="evidence" value="ECO:0007669"/>
    <property type="project" value="UniProtKB-EC"/>
</dbReference>
<evidence type="ECO:0000313" key="12">
    <source>
        <dbReference type="EMBL" id="SEW03070.1"/>
    </source>
</evidence>
<feature type="active site" description="Proton donor" evidence="7">
    <location>
        <position position="147"/>
    </location>
</feature>
<dbReference type="PIRSF" id="PIRSF001084">
    <property type="entry name" value="B-galactosidase"/>
    <property type="match status" value="1"/>
</dbReference>
<organism evidence="12 13">
    <name type="scientific">[Clostridium] fimetarium</name>
    <dbReference type="NCBI Taxonomy" id="99656"/>
    <lineage>
        <taxon>Bacteria</taxon>
        <taxon>Bacillati</taxon>
        <taxon>Bacillota</taxon>
        <taxon>Clostridia</taxon>
        <taxon>Lachnospirales</taxon>
        <taxon>Lachnospiraceae</taxon>
    </lineage>
</organism>
<evidence type="ECO:0000256" key="9">
    <source>
        <dbReference type="PIRSR" id="PIRSR001084-3"/>
    </source>
</evidence>
<dbReference type="GO" id="GO:0005975">
    <property type="term" value="P:carbohydrate metabolic process"/>
    <property type="evidence" value="ECO:0007669"/>
    <property type="project" value="InterPro"/>
</dbReference>
<feature type="binding site" evidence="8">
    <location>
        <position position="146"/>
    </location>
    <ligand>
        <name>substrate</name>
    </ligand>
</feature>
<dbReference type="PANTHER" id="PTHR36447:SF1">
    <property type="entry name" value="BETA-GALACTOSIDASE GANA"/>
    <property type="match status" value="1"/>
</dbReference>
<comment type="catalytic activity">
    <reaction evidence="1 6">
        <text>Hydrolysis of terminal non-reducing beta-D-galactose residues in beta-D-galactosides.</text>
        <dbReference type="EC" id="3.2.1.23"/>
    </reaction>
</comment>
<reference evidence="12 13" key="1">
    <citation type="submission" date="2016-10" db="EMBL/GenBank/DDBJ databases">
        <authorList>
            <person name="de Groot N.N."/>
        </authorList>
    </citation>
    <scope>NUCLEOTIDE SEQUENCE [LARGE SCALE GENOMIC DNA]</scope>
    <source>
        <strain evidence="12 13">DSM 9179</strain>
    </source>
</reference>
<feature type="domain" description="Beta-galactosidase trimerisation" evidence="11">
    <location>
        <begin position="396"/>
        <end position="600"/>
    </location>
</feature>
<dbReference type="Gene3D" id="2.60.40.1180">
    <property type="entry name" value="Golgi alpha-mannosidase II"/>
    <property type="match status" value="1"/>
</dbReference>
<keyword evidence="13" id="KW-1185">Reference proteome</keyword>
<dbReference type="InterPro" id="IPR003476">
    <property type="entry name" value="Glyco_hydro_42"/>
</dbReference>
<feature type="active site" description="Nucleophile" evidence="7">
    <location>
        <position position="306"/>
    </location>
</feature>
<protein>
    <recommendedName>
        <fullName evidence="3 6">Beta-galactosidase</fullName>
        <shortName evidence="6">Beta-gal</shortName>
        <ecNumber evidence="3 6">3.2.1.23</ecNumber>
    </recommendedName>
</protein>
<dbReference type="GO" id="GO:0009341">
    <property type="term" value="C:beta-galactosidase complex"/>
    <property type="evidence" value="ECO:0007669"/>
    <property type="project" value="InterPro"/>
</dbReference>
<dbReference type="CDD" id="cd03143">
    <property type="entry name" value="A4_beta-galactosidase_middle_domain"/>
    <property type="match status" value="1"/>
</dbReference>
<evidence type="ECO:0000256" key="2">
    <source>
        <dbReference type="ARBA" id="ARBA00005940"/>
    </source>
</evidence>
<evidence type="ECO:0000259" key="11">
    <source>
        <dbReference type="Pfam" id="PF08532"/>
    </source>
</evidence>
<feature type="binding site" evidence="8">
    <location>
        <position position="314"/>
    </location>
    <ligand>
        <name>substrate</name>
    </ligand>
</feature>
<sequence length="658" mass="76443">MECFLHGCDYNPDQWLGRPEILAQDIEYMKEAGINEVTLGIFSWACYEREDGVYTFDWMDKIMDSMYENGIHVILATPSAGKPPWLVKKYPEVMRVREDRVRLQYGDRENQCNSSEIFREKVTKMDELLAQRYGNHPALIMWHVSNELYGVCHCKKCQQNFRLWLQHKYKTIDNLNIQYNGAFWSHIYNDWSELESPSTIGEQSLHALALDYQRFYSDLSIDLVNVEKEAIKKYCKDIPVTTNMHNLNCGINYSELAKVLDVTCWDSYPKWHCGRNEESDWEPAVDESFHYDFCRSLKKKPFYLMESTPSNTNWSDACKLKRPGMHMLSSMQAVASGSDSVQYFQWRKSRGASEKFHGAVIGHSGTNDTRVFQDVCEVGAKLEEIKKIQGAMTYSKVAIIYDWDNLRALEEQRSLKNNGKDFEYIIFEYYEALLKNYVSVDIISQCDDFSSYELIVAPVLYLFKPDTKKRITSYIETGGNFVMSAYSGLVNENDLAYESFPPYDLHQVFGVCAEETDVLCGDEDNKITYGGRSYRATYFCDLLRNQGATVLAEFEQDFYRGKPAVTKQTYGSGTAYYVASRMQEDFNYQFLSDVIDTHGIRRVLNCNYIEDVMVKERKKDGKKYLFIMNFSTKQRSVMVNDKEHILHGYECSIVTLPE</sequence>
<evidence type="ECO:0000256" key="3">
    <source>
        <dbReference type="ARBA" id="ARBA00012756"/>
    </source>
</evidence>
<evidence type="ECO:0000256" key="4">
    <source>
        <dbReference type="ARBA" id="ARBA00022801"/>
    </source>
</evidence>
<proteinExistence type="inferred from homology"/>
<dbReference type="SUPFAM" id="SSF52317">
    <property type="entry name" value="Class I glutamine amidotransferase-like"/>
    <property type="match status" value="1"/>
</dbReference>
<dbReference type="GO" id="GO:0046872">
    <property type="term" value="F:metal ion binding"/>
    <property type="evidence" value="ECO:0007669"/>
    <property type="project" value="UniProtKB-KW"/>
</dbReference>
<evidence type="ECO:0000259" key="10">
    <source>
        <dbReference type="Pfam" id="PF02449"/>
    </source>
</evidence>
<comment type="similarity">
    <text evidence="2 6">Belongs to the glycosyl hydrolase 42 family.</text>
</comment>
<dbReference type="STRING" id="99656.SAMN05421659_103257"/>
<keyword evidence="9" id="KW-0862">Zinc</keyword>
<feature type="binding site" evidence="9">
    <location>
        <position position="154"/>
    </location>
    <ligand>
        <name>Zn(2+)</name>
        <dbReference type="ChEBI" id="CHEBI:29105"/>
    </ligand>
</feature>
<evidence type="ECO:0000256" key="7">
    <source>
        <dbReference type="PIRSR" id="PIRSR001084-1"/>
    </source>
</evidence>
<feature type="binding site" evidence="9">
    <location>
        <position position="112"/>
    </location>
    <ligand>
        <name>Zn(2+)</name>
        <dbReference type="ChEBI" id="CHEBI:29105"/>
    </ligand>
</feature>
<dbReference type="InterPro" id="IPR013780">
    <property type="entry name" value="Glyco_hydro_b"/>
</dbReference>
<dbReference type="Pfam" id="PF08532">
    <property type="entry name" value="Glyco_hydro_42M"/>
    <property type="match status" value="1"/>
</dbReference>
<dbReference type="InterPro" id="IPR013738">
    <property type="entry name" value="Beta_galactosidase_Trimer"/>
</dbReference>
<keyword evidence="4 6" id="KW-0378">Hydrolase</keyword>
<evidence type="ECO:0000256" key="1">
    <source>
        <dbReference type="ARBA" id="ARBA00001412"/>
    </source>
</evidence>
<dbReference type="EMBL" id="FOJI01000003">
    <property type="protein sequence ID" value="SEW03070.1"/>
    <property type="molecule type" value="Genomic_DNA"/>
</dbReference>
<evidence type="ECO:0000256" key="6">
    <source>
        <dbReference type="PIRNR" id="PIRNR001084"/>
    </source>
</evidence>
<dbReference type="SUPFAM" id="SSF51445">
    <property type="entry name" value="(Trans)glycosidases"/>
    <property type="match status" value="1"/>
</dbReference>
<dbReference type="Gene3D" id="3.40.50.880">
    <property type="match status" value="1"/>
</dbReference>
<keyword evidence="5 6" id="KW-0326">Glycosidase</keyword>
<feature type="binding site" evidence="8">
    <location>
        <position position="108"/>
    </location>
    <ligand>
        <name>substrate</name>
    </ligand>
</feature>
<dbReference type="InterPro" id="IPR029062">
    <property type="entry name" value="Class_I_gatase-like"/>
</dbReference>
<feature type="binding site" evidence="9">
    <location>
        <position position="157"/>
    </location>
    <ligand>
        <name>Zn(2+)</name>
        <dbReference type="ChEBI" id="CHEBI:29105"/>
    </ligand>
</feature>
<evidence type="ECO:0000256" key="5">
    <source>
        <dbReference type="ARBA" id="ARBA00023295"/>
    </source>
</evidence>
<dbReference type="AlphaFoldDB" id="A0A1I0NP08"/>
<evidence type="ECO:0000256" key="8">
    <source>
        <dbReference type="PIRSR" id="PIRSR001084-2"/>
    </source>
</evidence>
<dbReference type="InterPro" id="IPR017853">
    <property type="entry name" value="GH"/>
</dbReference>
<dbReference type="Pfam" id="PF02449">
    <property type="entry name" value="Glyco_hydro_42"/>
    <property type="match status" value="1"/>
</dbReference>
<dbReference type="Proteomes" id="UP000199701">
    <property type="component" value="Unassembled WGS sequence"/>
</dbReference>
<feature type="binding site" evidence="9">
    <location>
        <position position="152"/>
    </location>
    <ligand>
        <name>Zn(2+)</name>
        <dbReference type="ChEBI" id="CHEBI:29105"/>
    </ligand>
</feature>
<dbReference type="EC" id="3.2.1.23" evidence="3 6"/>
<keyword evidence="9" id="KW-0479">Metal-binding</keyword>
<accession>A0A1I0NP08</accession>